<dbReference type="AlphaFoldDB" id="A0A224XT64"/>
<organism evidence="1">
    <name type="scientific">Panstrongylus lignarius</name>
    <dbReference type="NCBI Taxonomy" id="156445"/>
    <lineage>
        <taxon>Eukaryota</taxon>
        <taxon>Metazoa</taxon>
        <taxon>Ecdysozoa</taxon>
        <taxon>Arthropoda</taxon>
        <taxon>Hexapoda</taxon>
        <taxon>Insecta</taxon>
        <taxon>Pterygota</taxon>
        <taxon>Neoptera</taxon>
        <taxon>Paraneoptera</taxon>
        <taxon>Hemiptera</taxon>
        <taxon>Heteroptera</taxon>
        <taxon>Panheteroptera</taxon>
        <taxon>Cimicomorpha</taxon>
        <taxon>Reduviidae</taxon>
        <taxon>Triatominae</taxon>
        <taxon>Panstrongylus</taxon>
    </lineage>
</organism>
<evidence type="ECO:0000313" key="1">
    <source>
        <dbReference type="EMBL" id="JAW15735.1"/>
    </source>
</evidence>
<reference evidence="1" key="1">
    <citation type="journal article" date="2018" name="PLoS Negl. Trop. Dis.">
        <title>An insight into the salivary gland and fat body transcriptome of Panstrongylus lignarius (Hemiptera: Heteroptera), the main vector of Chagas disease in Peru.</title>
        <authorList>
            <person name="Nevoa J.C."/>
            <person name="Mendes M.T."/>
            <person name="da Silva M.V."/>
            <person name="Soares S.C."/>
            <person name="Oliveira C.J.F."/>
            <person name="Ribeiro J.M.C."/>
        </authorList>
    </citation>
    <scope>NUCLEOTIDE SEQUENCE</scope>
</reference>
<accession>A0A224XT64</accession>
<dbReference type="EMBL" id="GFTR01000691">
    <property type="protein sequence ID" value="JAW15735.1"/>
    <property type="molecule type" value="Transcribed_RNA"/>
</dbReference>
<proteinExistence type="predicted"/>
<sequence length="77" mass="8299">MKVFLTSKPQAIISLALEIAILLASSTVRSFHRNFSSSVSCITSGTSKRSCIHLVKIKGTKCPTCIDSDDGPLPVYK</sequence>
<protein>
    <submittedName>
        <fullName evidence="1">Putative secreted protein</fullName>
    </submittedName>
</protein>
<name>A0A224XT64_9HEMI</name>